<dbReference type="AlphaFoldDB" id="A0AAW3ZII9"/>
<comment type="subcellular location">
    <subcellularLocation>
        <location evidence="1">Cell membrane</location>
        <topology evidence="1">Multi-pass membrane protein</topology>
    </subcellularLocation>
</comment>
<evidence type="ECO:0000313" key="8">
    <source>
        <dbReference type="Proteomes" id="UP000613768"/>
    </source>
</evidence>
<feature type="transmembrane region" description="Helical" evidence="6">
    <location>
        <begin position="45"/>
        <end position="74"/>
    </location>
</feature>
<dbReference type="EMBL" id="JACYTR010000013">
    <property type="protein sequence ID" value="MBD8525811.1"/>
    <property type="molecule type" value="Genomic_DNA"/>
</dbReference>
<organism evidence="7 8">
    <name type="scientific">Pseudomarimonas arenosa</name>
    <dbReference type="NCBI Taxonomy" id="2774145"/>
    <lineage>
        <taxon>Bacteria</taxon>
        <taxon>Pseudomonadati</taxon>
        <taxon>Pseudomonadota</taxon>
        <taxon>Gammaproteobacteria</taxon>
        <taxon>Lysobacterales</taxon>
        <taxon>Lysobacteraceae</taxon>
        <taxon>Pseudomarimonas</taxon>
    </lineage>
</organism>
<dbReference type="PANTHER" id="PTHR10010:SF46">
    <property type="entry name" value="SODIUM-DEPENDENT PHOSPHATE TRANSPORT PROTEIN 2B"/>
    <property type="match status" value="1"/>
</dbReference>
<reference evidence="7 8" key="1">
    <citation type="submission" date="2020-09" db="EMBL/GenBank/DDBJ databases">
        <title>Pseudoxanthomonas sp. CAU 1598 isolated from sand of Yaerae Beach.</title>
        <authorList>
            <person name="Kim W."/>
        </authorList>
    </citation>
    <scope>NUCLEOTIDE SEQUENCE [LARGE SCALE GENOMIC DNA]</scope>
    <source>
        <strain evidence="7 8">CAU 1598</strain>
    </source>
</reference>
<comment type="caution">
    <text evidence="7">The sequence shown here is derived from an EMBL/GenBank/DDBJ whole genome shotgun (WGS) entry which is preliminary data.</text>
</comment>
<sequence>MDLTAITQFAGGIGLFLLGMRLMSDGLKFAAGPALRQMLARATGSLWRAVGSGVLITALVQSSSAVVFATIGFVNAGLLSLGQAIGVVFGANVGTTFTSWIVALVGFDIKLQAFALPAVALGMGLWIASKGRRAALGQALVGFGVFFLGLDVLKGAFADIDQSWALGASEQGVWLSRLLFALAGVFLTVLMQSSSAALAVTLTAAAQGLLPLSAAAAMVIGANLGTTSTAIFASIGATAAARRTAAAHVAFNLCGGSLAFLILPWLLQLSLWLALPAGGDQHPATVLALLHTLINVLGLLAIWPLTAGLVAWLERHFAGRIDSQADIVRHLDRNVLRTPALAVDAVLSELARLGNNALAMSRAVLSQEPGSEIDLGNEHSRLERVASAIMDFIPSIETGGVERIEHSLPRALRIAQYLRAAGERAVELSHQAPLAEADPAVAERLASVHLSAAGALDRVAAAFSQGGHESSSERLQQQLDEFESAYQGAKAELLRLGSRGQLGSAGLVRILDRLSGLRRIVEQLGKGAGLYVDIERQRVLPLN</sequence>
<feature type="transmembrane region" description="Helical" evidence="6">
    <location>
        <begin position="6"/>
        <end position="24"/>
    </location>
</feature>
<gene>
    <name evidence="7" type="ORF">IFO71_08640</name>
</gene>
<feature type="transmembrane region" description="Helical" evidence="6">
    <location>
        <begin position="245"/>
        <end position="267"/>
    </location>
</feature>
<evidence type="ECO:0000256" key="6">
    <source>
        <dbReference type="SAM" id="Phobius"/>
    </source>
</evidence>
<feature type="transmembrane region" description="Helical" evidence="6">
    <location>
        <begin position="178"/>
        <end position="206"/>
    </location>
</feature>
<keyword evidence="5 6" id="KW-0472">Membrane</keyword>
<dbReference type="RefSeq" id="WP_192029224.1">
    <property type="nucleotide sequence ID" value="NZ_JACYTR010000013.1"/>
</dbReference>
<dbReference type="PANTHER" id="PTHR10010">
    <property type="entry name" value="SOLUTE CARRIER FAMILY 34 SODIUM PHOSPHATE , MEMBER 2-RELATED"/>
    <property type="match status" value="1"/>
</dbReference>
<evidence type="ECO:0000256" key="4">
    <source>
        <dbReference type="ARBA" id="ARBA00022989"/>
    </source>
</evidence>
<evidence type="ECO:0000256" key="5">
    <source>
        <dbReference type="ARBA" id="ARBA00023136"/>
    </source>
</evidence>
<keyword evidence="4 6" id="KW-1133">Transmembrane helix</keyword>
<feature type="transmembrane region" description="Helical" evidence="6">
    <location>
        <begin position="135"/>
        <end position="157"/>
    </location>
</feature>
<proteinExistence type="predicted"/>
<dbReference type="Proteomes" id="UP000613768">
    <property type="component" value="Unassembled WGS sequence"/>
</dbReference>
<keyword evidence="2" id="KW-1003">Cell membrane</keyword>
<accession>A0AAW3ZII9</accession>
<feature type="transmembrane region" description="Helical" evidence="6">
    <location>
        <begin position="287"/>
        <end position="313"/>
    </location>
</feature>
<name>A0AAW3ZII9_9GAMM</name>
<feature type="transmembrane region" description="Helical" evidence="6">
    <location>
        <begin position="111"/>
        <end position="129"/>
    </location>
</feature>
<evidence type="ECO:0000256" key="1">
    <source>
        <dbReference type="ARBA" id="ARBA00004651"/>
    </source>
</evidence>
<protein>
    <submittedName>
        <fullName evidence="7">Na/Pi symporter</fullName>
    </submittedName>
</protein>
<feature type="transmembrane region" description="Helical" evidence="6">
    <location>
        <begin position="80"/>
        <end position="104"/>
    </location>
</feature>
<dbReference type="GO" id="GO:0044341">
    <property type="term" value="P:sodium-dependent phosphate transport"/>
    <property type="evidence" value="ECO:0007669"/>
    <property type="project" value="InterPro"/>
</dbReference>
<keyword evidence="8" id="KW-1185">Reference proteome</keyword>
<dbReference type="GO" id="GO:0005886">
    <property type="term" value="C:plasma membrane"/>
    <property type="evidence" value="ECO:0007669"/>
    <property type="project" value="UniProtKB-SubCell"/>
</dbReference>
<evidence type="ECO:0000256" key="2">
    <source>
        <dbReference type="ARBA" id="ARBA00022475"/>
    </source>
</evidence>
<dbReference type="Pfam" id="PF02690">
    <property type="entry name" value="Na_Pi_cotrans"/>
    <property type="match status" value="2"/>
</dbReference>
<dbReference type="NCBIfam" id="NF037997">
    <property type="entry name" value="Na_Pi_symport"/>
    <property type="match status" value="1"/>
</dbReference>
<dbReference type="GO" id="GO:0005436">
    <property type="term" value="F:sodium:phosphate symporter activity"/>
    <property type="evidence" value="ECO:0007669"/>
    <property type="project" value="InterPro"/>
</dbReference>
<evidence type="ECO:0000313" key="7">
    <source>
        <dbReference type="EMBL" id="MBD8525811.1"/>
    </source>
</evidence>
<evidence type="ECO:0000256" key="3">
    <source>
        <dbReference type="ARBA" id="ARBA00022692"/>
    </source>
</evidence>
<keyword evidence="3 6" id="KW-0812">Transmembrane</keyword>
<dbReference type="InterPro" id="IPR003841">
    <property type="entry name" value="Na/Pi_transpt"/>
</dbReference>
<feature type="transmembrane region" description="Helical" evidence="6">
    <location>
        <begin position="212"/>
        <end position="233"/>
    </location>
</feature>